<feature type="binding site" evidence="8">
    <location>
        <position position="495"/>
    </location>
    <ligand>
        <name>ATP</name>
        <dbReference type="ChEBI" id="CHEBI:30616"/>
    </ligand>
</feature>
<dbReference type="Pfam" id="PF17941">
    <property type="entry name" value="PP_kinase_C_1"/>
    <property type="match status" value="1"/>
</dbReference>
<dbReference type="GO" id="GO:0046872">
    <property type="term" value="F:metal ion binding"/>
    <property type="evidence" value="ECO:0007669"/>
    <property type="project" value="UniProtKB-KW"/>
</dbReference>
<dbReference type="Pfam" id="PF13089">
    <property type="entry name" value="PP_kinase_N"/>
    <property type="match status" value="1"/>
</dbReference>
<dbReference type="PIRSF" id="PIRSF015589">
    <property type="entry name" value="PP_kinase"/>
    <property type="match status" value="1"/>
</dbReference>
<sequence>MTENETQLVAESELGQLQAREPVVPRPLEEELMASPERFINRELSWLQFNRRVLEEASNREHPLLEQLRFLSISANNLDEFFMVRVAGLKEQVREGYSGKSPDGLTPAEQLPLIGAAVVALGEDQQARWRELRVELVKVGLVLVDGADVQKSDRAVLDEFFLSHVFPVLTPLAIDPAHPFPFIPNLGFSLALQLSRISDGRTMNALIRVPAKIDRFIRLPDGENGLQRFITLEQMIGLFIGRLFPGYQVKGQGGFRVIRDSDLEVEEEAEDLMRQFERALKRRRLGQVIRLEIDSSMPEELRNFVGRELGVAGDEIFIVDGLLALNEFSQLVGVDRPDLKFKPYNARFPERIRDHAGDCFAAIREKDLVVHHPYESFDVVVQFLRQAARDPNVVAIKQTLYRTSSDSPIVKALAEAAEAGKSVTALVELKARFDEEANIRWARDLERAGVQVVFGFLELKTHAKLSLVVRREGGSLASYCHVGTGNYHPITARIYTDLSFFTADPVIGRDVARIFNFITGYAEPAELEALSIAPLTLKKRILDHIAAEVEFAKAGKPAAIWLKMNSLVDPTIIDALYRASQSGVPVDIVVRGICCLRPGVPGLSENIRVKSIVGRFLEHVRIYAFGNGHGLPNPGAALYISSADLMPRNLDRRVESLCPITNPTVHEQIINQIMVANLQDNQQSWLVLPDGSAQRIVPAEGEERFNAQKYFMTNPSLSGRGKSLKESPPRNLVRRRERT</sequence>
<keyword evidence="5 8" id="KW-0418">Kinase</keyword>
<evidence type="ECO:0000259" key="12">
    <source>
        <dbReference type="Pfam" id="PF13089"/>
    </source>
</evidence>
<dbReference type="NCBIfam" id="TIGR03705">
    <property type="entry name" value="poly_P_kin"/>
    <property type="match status" value="1"/>
</dbReference>
<dbReference type="HAMAP" id="MF_00347">
    <property type="entry name" value="Polyphosphate_kinase"/>
    <property type="match status" value="1"/>
</dbReference>
<dbReference type="Gene3D" id="3.30.870.10">
    <property type="entry name" value="Endonuclease Chain A"/>
    <property type="match status" value="2"/>
</dbReference>
<dbReference type="InterPro" id="IPR024953">
    <property type="entry name" value="PP_kinase_middle"/>
</dbReference>
<evidence type="ECO:0000256" key="5">
    <source>
        <dbReference type="ARBA" id="ARBA00022777"/>
    </source>
</evidence>
<gene>
    <name evidence="8" type="primary">ppk</name>
    <name evidence="15" type="ORF">FHS55_000888</name>
</gene>
<keyword evidence="3 8" id="KW-0479">Metal-binding</keyword>
<protein>
    <recommendedName>
        <fullName evidence="8 9">Polyphosphate kinase</fullName>
        <ecNumber evidence="8 9">2.7.4.1</ecNumber>
    </recommendedName>
    <alternativeName>
        <fullName evidence="8">ATP-polyphosphate phosphotransferase</fullName>
    </alternativeName>
    <alternativeName>
        <fullName evidence="8">Polyphosphoric acid kinase</fullName>
    </alternativeName>
</protein>
<keyword evidence="7 8" id="KW-0460">Magnesium</keyword>
<dbReference type="CDD" id="cd09165">
    <property type="entry name" value="PLDc_PaPPK1_C1_like"/>
    <property type="match status" value="1"/>
</dbReference>
<dbReference type="GO" id="GO:0008976">
    <property type="term" value="F:polyphosphate kinase activity"/>
    <property type="evidence" value="ECO:0007669"/>
    <property type="project" value="UniProtKB-UniRule"/>
</dbReference>
<comment type="function">
    <text evidence="8 9">Catalyzes the reversible transfer of the terminal phosphate of ATP to form a long-chain polyphosphate (polyP).</text>
</comment>
<feature type="binding site" evidence="8">
    <location>
        <position position="432"/>
    </location>
    <ligand>
        <name>Mg(2+)</name>
        <dbReference type="ChEBI" id="CHEBI:18420"/>
    </ligand>
</feature>
<dbReference type="InterPro" id="IPR041108">
    <property type="entry name" value="PP_kinase_C_1"/>
</dbReference>
<name>A0A839Z3U1_9HYPH</name>
<dbReference type="InterPro" id="IPR036830">
    <property type="entry name" value="PP_kinase_middle_dom_sf"/>
</dbReference>
<feature type="domain" description="Polyphosphate kinase middle" evidence="11">
    <location>
        <begin position="153"/>
        <end position="331"/>
    </location>
</feature>
<evidence type="ECO:0000259" key="11">
    <source>
        <dbReference type="Pfam" id="PF02503"/>
    </source>
</evidence>
<accession>A0A839Z3U1</accession>
<dbReference type="EMBL" id="JACICD010000001">
    <property type="protein sequence ID" value="MBB3770302.1"/>
    <property type="molecule type" value="Genomic_DNA"/>
</dbReference>
<dbReference type="GO" id="GO:0009358">
    <property type="term" value="C:polyphosphate kinase complex"/>
    <property type="evidence" value="ECO:0007669"/>
    <property type="project" value="InterPro"/>
</dbReference>
<keyword evidence="16" id="KW-1185">Reference proteome</keyword>
<dbReference type="NCBIfam" id="NF003918">
    <property type="entry name" value="PRK05443.1-2"/>
    <property type="match status" value="1"/>
</dbReference>
<dbReference type="EC" id="2.7.4.1" evidence="8 9"/>
<evidence type="ECO:0000313" key="16">
    <source>
        <dbReference type="Proteomes" id="UP000533469"/>
    </source>
</evidence>
<comment type="PTM">
    <text evidence="8 9">An intermediate of this reaction is the autophosphorylated ppk in which a phosphate is covalently linked to a histidine residue through a N-P bond.</text>
</comment>
<evidence type="ECO:0000256" key="2">
    <source>
        <dbReference type="ARBA" id="ARBA00022679"/>
    </source>
</evidence>
<reference evidence="15 16" key="1">
    <citation type="submission" date="2020-08" db="EMBL/GenBank/DDBJ databases">
        <title>Genomic Encyclopedia of Type Strains, Phase IV (KMG-IV): sequencing the most valuable type-strain genomes for metagenomic binning, comparative biology and taxonomic classification.</title>
        <authorList>
            <person name="Goeker M."/>
        </authorList>
    </citation>
    <scope>NUCLEOTIDE SEQUENCE [LARGE SCALE GENOMIC DNA]</scope>
    <source>
        <strain evidence="15 16">DSM 5895</strain>
    </source>
</reference>
<dbReference type="InterPro" id="IPR025200">
    <property type="entry name" value="PPK_C_dom2"/>
</dbReference>
<dbReference type="CDD" id="cd09168">
    <property type="entry name" value="PLDc_PaPPK1_C2_like"/>
    <property type="match status" value="1"/>
</dbReference>
<dbReference type="SUPFAM" id="SSF56024">
    <property type="entry name" value="Phospholipase D/nuclease"/>
    <property type="match status" value="2"/>
</dbReference>
<keyword evidence="6 8" id="KW-0067">ATP-binding</keyword>
<dbReference type="PANTHER" id="PTHR30218">
    <property type="entry name" value="POLYPHOSPHATE KINASE"/>
    <property type="match status" value="1"/>
</dbReference>
<dbReference type="NCBIfam" id="NF003919">
    <property type="entry name" value="PRK05443.1-4"/>
    <property type="match status" value="1"/>
</dbReference>
<dbReference type="Pfam" id="PF13090">
    <property type="entry name" value="PP_kinase_C"/>
    <property type="match status" value="1"/>
</dbReference>
<feature type="binding site" evidence="8">
    <location>
        <position position="619"/>
    </location>
    <ligand>
        <name>ATP</name>
        <dbReference type="ChEBI" id="CHEBI:30616"/>
    </ligand>
</feature>
<evidence type="ECO:0000256" key="1">
    <source>
        <dbReference type="ARBA" id="ARBA00022553"/>
    </source>
</evidence>
<dbReference type="Gene3D" id="3.30.1840.10">
    <property type="entry name" value="Polyphosphate kinase middle domain"/>
    <property type="match status" value="1"/>
</dbReference>
<dbReference type="SUPFAM" id="SSF140356">
    <property type="entry name" value="PPK N-terminal domain-like"/>
    <property type="match status" value="1"/>
</dbReference>
<organism evidence="15 16">
    <name type="scientific">Ancylobacter tetraedralis</name>
    <dbReference type="NCBI Taxonomy" id="217068"/>
    <lineage>
        <taxon>Bacteria</taxon>
        <taxon>Pseudomonadati</taxon>
        <taxon>Pseudomonadota</taxon>
        <taxon>Alphaproteobacteria</taxon>
        <taxon>Hyphomicrobiales</taxon>
        <taxon>Xanthobacteraceae</taxon>
        <taxon>Ancylobacter</taxon>
    </lineage>
</organism>
<evidence type="ECO:0000256" key="6">
    <source>
        <dbReference type="ARBA" id="ARBA00022840"/>
    </source>
</evidence>
<evidence type="ECO:0000256" key="9">
    <source>
        <dbReference type="RuleBase" id="RU003800"/>
    </source>
</evidence>
<dbReference type="AlphaFoldDB" id="A0A839Z3U1"/>
<keyword evidence="4 8" id="KW-0547">Nucleotide-binding</keyword>
<dbReference type="PANTHER" id="PTHR30218:SF0">
    <property type="entry name" value="POLYPHOSPHATE KINASE"/>
    <property type="match status" value="1"/>
</dbReference>
<dbReference type="InterPro" id="IPR036832">
    <property type="entry name" value="PPK_N_dom_sf"/>
</dbReference>
<dbReference type="Gene3D" id="1.20.58.310">
    <property type="entry name" value="Polyphosphate kinase N-terminal domain"/>
    <property type="match status" value="1"/>
</dbReference>
<keyword evidence="1 8" id="KW-0597">Phosphoprotein</keyword>
<dbReference type="NCBIfam" id="NF003917">
    <property type="entry name" value="PRK05443.1-1"/>
    <property type="match status" value="1"/>
</dbReference>
<comment type="similarity">
    <text evidence="8 9">Belongs to the polyphosphate kinase 1 (PPK1) family.</text>
</comment>
<evidence type="ECO:0000256" key="8">
    <source>
        <dbReference type="HAMAP-Rule" id="MF_00347"/>
    </source>
</evidence>
<dbReference type="Pfam" id="PF02503">
    <property type="entry name" value="PP_kinase"/>
    <property type="match status" value="1"/>
</dbReference>
<dbReference type="SUPFAM" id="SSF143724">
    <property type="entry name" value="PHP14-like"/>
    <property type="match status" value="1"/>
</dbReference>
<evidence type="ECO:0000256" key="3">
    <source>
        <dbReference type="ARBA" id="ARBA00022723"/>
    </source>
</evidence>
<feature type="binding site" evidence="8">
    <location>
        <position position="402"/>
    </location>
    <ligand>
        <name>Mg(2+)</name>
        <dbReference type="ChEBI" id="CHEBI:18420"/>
    </ligand>
</feature>
<evidence type="ECO:0000256" key="10">
    <source>
        <dbReference type="SAM" id="MobiDB-lite"/>
    </source>
</evidence>
<dbReference type="GO" id="GO:0005524">
    <property type="term" value="F:ATP binding"/>
    <property type="evidence" value="ECO:0007669"/>
    <property type="project" value="UniProtKB-KW"/>
</dbReference>
<feature type="region of interest" description="Disordered" evidence="10">
    <location>
        <begin position="714"/>
        <end position="739"/>
    </location>
</feature>
<dbReference type="InterPro" id="IPR025198">
    <property type="entry name" value="PPK_N_dom"/>
</dbReference>
<evidence type="ECO:0000259" key="13">
    <source>
        <dbReference type="Pfam" id="PF13090"/>
    </source>
</evidence>
<dbReference type="NCBIfam" id="NF003921">
    <property type="entry name" value="PRK05443.2-2"/>
    <property type="match status" value="1"/>
</dbReference>
<evidence type="ECO:0000256" key="4">
    <source>
        <dbReference type="ARBA" id="ARBA00022741"/>
    </source>
</evidence>
<feature type="active site" description="Phosphohistidine intermediate" evidence="8">
    <location>
        <position position="462"/>
    </location>
</feature>
<comment type="caution">
    <text evidence="15">The sequence shown here is derived from an EMBL/GenBank/DDBJ whole genome shotgun (WGS) entry which is preliminary data.</text>
</comment>
<comment type="catalytic activity">
    <reaction evidence="8 9">
        <text>[phosphate](n) + ATP = [phosphate](n+1) + ADP</text>
        <dbReference type="Rhea" id="RHEA:19573"/>
        <dbReference type="Rhea" id="RHEA-COMP:9859"/>
        <dbReference type="Rhea" id="RHEA-COMP:14280"/>
        <dbReference type="ChEBI" id="CHEBI:16838"/>
        <dbReference type="ChEBI" id="CHEBI:30616"/>
        <dbReference type="ChEBI" id="CHEBI:456216"/>
        <dbReference type="EC" id="2.7.4.1"/>
    </reaction>
</comment>
<keyword evidence="2 8" id="KW-0808">Transferase</keyword>
<evidence type="ECO:0000259" key="14">
    <source>
        <dbReference type="Pfam" id="PF17941"/>
    </source>
</evidence>
<dbReference type="FunFam" id="3.30.870.10:FF:000001">
    <property type="entry name" value="Polyphosphate kinase"/>
    <property type="match status" value="1"/>
</dbReference>
<feature type="domain" description="Polyphosphate kinase C-terminal" evidence="13">
    <location>
        <begin position="530"/>
        <end position="708"/>
    </location>
</feature>
<feature type="binding site" evidence="8">
    <location>
        <position position="591"/>
    </location>
    <ligand>
        <name>ATP</name>
        <dbReference type="ChEBI" id="CHEBI:30616"/>
    </ligand>
</feature>
<comment type="cofactor">
    <cofactor evidence="8">
        <name>Mg(2+)</name>
        <dbReference type="ChEBI" id="CHEBI:18420"/>
    </cofactor>
</comment>
<feature type="domain" description="Polyphosphate kinase C-terminal" evidence="14">
    <location>
        <begin position="359"/>
        <end position="523"/>
    </location>
</feature>
<dbReference type="GO" id="GO:0006799">
    <property type="term" value="P:polyphosphate biosynthetic process"/>
    <property type="evidence" value="ECO:0007669"/>
    <property type="project" value="UniProtKB-UniRule"/>
</dbReference>
<proteinExistence type="inferred from homology"/>
<dbReference type="InterPro" id="IPR003414">
    <property type="entry name" value="PP_kinase"/>
</dbReference>
<evidence type="ECO:0000256" key="7">
    <source>
        <dbReference type="ARBA" id="ARBA00022842"/>
    </source>
</evidence>
<feature type="domain" description="Polyphosphate kinase N-terminal" evidence="12">
    <location>
        <begin position="39"/>
        <end position="143"/>
    </location>
</feature>
<evidence type="ECO:0000313" key="15">
    <source>
        <dbReference type="EMBL" id="MBB3770302.1"/>
    </source>
</evidence>
<feature type="binding site" evidence="8">
    <location>
        <position position="77"/>
    </location>
    <ligand>
        <name>ATP</name>
        <dbReference type="ChEBI" id="CHEBI:30616"/>
    </ligand>
</feature>
<dbReference type="Proteomes" id="UP000533469">
    <property type="component" value="Unassembled WGS sequence"/>
</dbReference>